<accession>A0A507DR05</accession>
<dbReference type="VEuPathDB" id="FungiDB:SeMB42_g00829"/>
<dbReference type="Proteomes" id="UP000317494">
    <property type="component" value="Unassembled WGS sequence"/>
</dbReference>
<keyword evidence="2" id="KW-1185">Reference proteome</keyword>
<evidence type="ECO:0000313" key="2">
    <source>
        <dbReference type="Proteomes" id="UP000317494"/>
    </source>
</evidence>
<comment type="caution">
    <text evidence="1">The sequence shown here is derived from an EMBL/GenBank/DDBJ whole genome shotgun (WGS) entry which is preliminary data.</text>
</comment>
<evidence type="ECO:0000313" key="1">
    <source>
        <dbReference type="EMBL" id="TPX53358.1"/>
    </source>
</evidence>
<gene>
    <name evidence="1" type="ORF">SeMB42_g00829</name>
</gene>
<protein>
    <submittedName>
        <fullName evidence="1">Uncharacterized protein</fullName>
    </submittedName>
</protein>
<dbReference type="EMBL" id="QEAN01000018">
    <property type="protein sequence ID" value="TPX53358.1"/>
    <property type="molecule type" value="Genomic_DNA"/>
</dbReference>
<name>A0A507DR05_9FUNG</name>
<proteinExistence type="predicted"/>
<reference evidence="1 2" key="1">
    <citation type="journal article" date="2019" name="Sci. Rep.">
        <title>Comparative genomics of chytrid fungi reveal insights into the obligate biotrophic and pathogenic lifestyle of Synchytrium endobioticum.</title>
        <authorList>
            <person name="van de Vossenberg B.T.L.H."/>
            <person name="Warris S."/>
            <person name="Nguyen H.D.T."/>
            <person name="van Gent-Pelzer M.P.E."/>
            <person name="Joly D.L."/>
            <person name="van de Geest H.C."/>
            <person name="Bonants P.J.M."/>
            <person name="Smith D.S."/>
            <person name="Levesque C.A."/>
            <person name="van der Lee T.A.J."/>
        </authorList>
    </citation>
    <scope>NUCLEOTIDE SEQUENCE [LARGE SCALE GENOMIC DNA]</scope>
    <source>
        <strain evidence="1 2">MB42</strain>
    </source>
</reference>
<dbReference type="AlphaFoldDB" id="A0A507DR05"/>
<organism evidence="1 2">
    <name type="scientific">Synchytrium endobioticum</name>
    <dbReference type="NCBI Taxonomy" id="286115"/>
    <lineage>
        <taxon>Eukaryota</taxon>
        <taxon>Fungi</taxon>
        <taxon>Fungi incertae sedis</taxon>
        <taxon>Chytridiomycota</taxon>
        <taxon>Chytridiomycota incertae sedis</taxon>
        <taxon>Chytridiomycetes</taxon>
        <taxon>Synchytriales</taxon>
        <taxon>Synchytriaceae</taxon>
        <taxon>Synchytrium</taxon>
    </lineage>
</organism>
<sequence>MCRHRFDTTTIEKNENDEYTRIMKCGVWQARQIVKKTRYDEIITIWYGPKWFLHSYGSAASRNIFLLCTEIYARRRNLFRTVSTSLCASMINTAREGGGPIITNTSTAMAARAS</sequence>